<feature type="transmembrane region" description="Helical" evidence="1">
    <location>
        <begin position="15"/>
        <end position="38"/>
    </location>
</feature>
<reference evidence="2 3" key="1">
    <citation type="submission" date="2018-03" db="EMBL/GenBank/DDBJ databases">
        <title>Genomic Encyclopedia of Archaeal and Bacterial Type Strains, Phase II (KMG-II): from individual species to whole genera.</title>
        <authorList>
            <person name="Goeker M."/>
        </authorList>
    </citation>
    <scope>NUCLEOTIDE SEQUENCE [LARGE SCALE GENOMIC DNA]</scope>
    <source>
        <strain evidence="2 3">DSM 100214</strain>
    </source>
</reference>
<evidence type="ECO:0000313" key="3">
    <source>
        <dbReference type="Proteomes" id="UP000247973"/>
    </source>
</evidence>
<protein>
    <recommendedName>
        <fullName evidence="4">NfeD-like partner-binding protein</fullName>
    </recommendedName>
</protein>
<sequence length="230" mass="25741">MTDFLHTLFNPLPNGIMTVLMLIIAIYWIFVLIGGIGFDDIDLDIDFSPDIDVDVEVPDIEIDVVDTDSHIAVDKVPQGLFLRCLSFINVGQVPFMIILSTFIFLLWIGSLITTHFFHVEHLGWRSAFILLPLVIVGIILTKAATTPMAKFFKEINYQGEVATDFFGCSGKMLSNIEGKKVGSAEFLVNRNPIKLNVISLNGDPVKYGDTVIITEELPKQNIYIVIKDTY</sequence>
<comment type="caution">
    <text evidence="2">The sequence shown here is derived from an EMBL/GenBank/DDBJ whole genome shotgun (WGS) entry which is preliminary data.</text>
</comment>
<dbReference type="Proteomes" id="UP000247973">
    <property type="component" value="Unassembled WGS sequence"/>
</dbReference>
<keyword evidence="1" id="KW-0812">Transmembrane</keyword>
<feature type="transmembrane region" description="Helical" evidence="1">
    <location>
        <begin position="93"/>
        <end position="117"/>
    </location>
</feature>
<evidence type="ECO:0008006" key="4">
    <source>
        <dbReference type="Google" id="ProtNLM"/>
    </source>
</evidence>
<keyword evidence="3" id="KW-1185">Reference proteome</keyword>
<proteinExistence type="predicted"/>
<gene>
    <name evidence="2" type="ORF">CLV62_1298</name>
</gene>
<dbReference type="RefSeq" id="WP_110312046.1">
    <property type="nucleotide sequence ID" value="NZ_QICL01000029.1"/>
</dbReference>
<accession>A0A2V3PK57</accession>
<feature type="transmembrane region" description="Helical" evidence="1">
    <location>
        <begin position="123"/>
        <end position="144"/>
    </location>
</feature>
<dbReference type="EMBL" id="QICL01000029">
    <property type="protein sequence ID" value="PXV60232.1"/>
    <property type="molecule type" value="Genomic_DNA"/>
</dbReference>
<evidence type="ECO:0000313" key="2">
    <source>
        <dbReference type="EMBL" id="PXV60232.1"/>
    </source>
</evidence>
<organism evidence="2 3">
    <name type="scientific">Dysgonomonas alginatilytica</name>
    <dbReference type="NCBI Taxonomy" id="1605892"/>
    <lineage>
        <taxon>Bacteria</taxon>
        <taxon>Pseudomonadati</taxon>
        <taxon>Bacteroidota</taxon>
        <taxon>Bacteroidia</taxon>
        <taxon>Bacteroidales</taxon>
        <taxon>Dysgonomonadaceae</taxon>
        <taxon>Dysgonomonas</taxon>
    </lineage>
</organism>
<dbReference type="OrthoDB" id="996420at2"/>
<name>A0A2V3PK57_9BACT</name>
<dbReference type="AlphaFoldDB" id="A0A2V3PK57"/>
<keyword evidence="1" id="KW-0472">Membrane</keyword>
<keyword evidence="1" id="KW-1133">Transmembrane helix</keyword>
<evidence type="ECO:0000256" key="1">
    <source>
        <dbReference type="SAM" id="Phobius"/>
    </source>
</evidence>